<name>A0ABR8KK72_9NOSO</name>
<organism evidence="1 2">
    <name type="scientific">Nostoc paludosum FACHB-159</name>
    <dbReference type="NCBI Taxonomy" id="2692908"/>
    <lineage>
        <taxon>Bacteria</taxon>
        <taxon>Bacillati</taxon>
        <taxon>Cyanobacteriota</taxon>
        <taxon>Cyanophyceae</taxon>
        <taxon>Nostocales</taxon>
        <taxon>Nostocaceae</taxon>
        <taxon>Nostoc</taxon>
    </lineage>
</organism>
<proteinExistence type="predicted"/>
<keyword evidence="2" id="KW-1185">Reference proteome</keyword>
<dbReference type="EMBL" id="JACJTU010000078">
    <property type="protein sequence ID" value="MBD2739304.1"/>
    <property type="molecule type" value="Genomic_DNA"/>
</dbReference>
<accession>A0ABR8KK72</accession>
<dbReference type="Proteomes" id="UP000637383">
    <property type="component" value="Unassembled WGS sequence"/>
</dbReference>
<evidence type="ECO:0000313" key="1">
    <source>
        <dbReference type="EMBL" id="MBD2739304.1"/>
    </source>
</evidence>
<evidence type="ECO:0000313" key="2">
    <source>
        <dbReference type="Proteomes" id="UP000637383"/>
    </source>
</evidence>
<protein>
    <recommendedName>
        <fullName evidence="3">Transposase</fullName>
    </recommendedName>
</protein>
<sequence>MVSFHCLRDDKCEWRKGLRDFAIQFNETFGKDYSLSKFLDISEKGSKQSTKQPEVLLPGFLTREKKTPGLARFRIN</sequence>
<reference evidence="1 2" key="1">
    <citation type="journal article" date="2020" name="ISME J.">
        <title>Comparative genomics reveals insights into cyanobacterial evolution and habitat adaptation.</title>
        <authorList>
            <person name="Chen M.Y."/>
            <person name="Teng W.K."/>
            <person name="Zhao L."/>
            <person name="Hu C.X."/>
            <person name="Zhou Y.K."/>
            <person name="Han B.P."/>
            <person name="Song L.R."/>
            <person name="Shu W.S."/>
        </authorList>
    </citation>
    <scope>NUCLEOTIDE SEQUENCE [LARGE SCALE GENOMIC DNA]</scope>
    <source>
        <strain evidence="1 2">FACHB-159</strain>
    </source>
</reference>
<gene>
    <name evidence="1" type="ORF">H6H03_36525</name>
</gene>
<evidence type="ECO:0008006" key="3">
    <source>
        <dbReference type="Google" id="ProtNLM"/>
    </source>
</evidence>
<comment type="caution">
    <text evidence="1">The sequence shown here is derived from an EMBL/GenBank/DDBJ whole genome shotgun (WGS) entry which is preliminary data.</text>
</comment>